<proteinExistence type="predicted"/>
<dbReference type="AlphaFoldDB" id="A0A177A876"/>
<sequence>MAPLAISQPRLLSDKMLVAAAKALSAQSPAMKDPARPLLPDVEDVREVSVQIAIAVVRQAVE</sequence>
<accession>A0A177A876</accession>
<dbReference type="RefSeq" id="XP_024323632.1">
    <property type="nucleotide sequence ID" value="XM_024470121.1"/>
</dbReference>
<dbReference type="Gene3D" id="3.40.50.720">
    <property type="entry name" value="NAD(P)-binding Rossmann-like Domain"/>
    <property type="match status" value="1"/>
</dbReference>
<feature type="domain" description="Malic enzyme NAD-binding" evidence="1">
    <location>
        <begin position="6"/>
        <end position="61"/>
    </location>
</feature>
<dbReference type="Proteomes" id="UP000077154">
    <property type="component" value="Unassembled WGS sequence"/>
</dbReference>
<dbReference type="EMBL" id="KV441397">
    <property type="protein sequence ID" value="OAF58347.1"/>
    <property type="molecule type" value="Genomic_DNA"/>
</dbReference>
<dbReference type="InterPro" id="IPR036291">
    <property type="entry name" value="NAD(P)-bd_dom_sf"/>
</dbReference>
<dbReference type="InterPro" id="IPR012302">
    <property type="entry name" value="Malic_NAD-bd"/>
</dbReference>
<dbReference type="GeneID" id="36289583"/>
<evidence type="ECO:0000259" key="1">
    <source>
        <dbReference type="Pfam" id="PF03949"/>
    </source>
</evidence>
<organism evidence="2">
    <name type="scientific">Pseudogymnoascus destructans</name>
    <dbReference type="NCBI Taxonomy" id="655981"/>
    <lineage>
        <taxon>Eukaryota</taxon>
        <taxon>Fungi</taxon>
        <taxon>Dikarya</taxon>
        <taxon>Ascomycota</taxon>
        <taxon>Pezizomycotina</taxon>
        <taxon>Leotiomycetes</taxon>
        <taxon>Thelebolales</taxon>
        <taxon>Thelebolaceae</taxon>
        <taxon>Pseudogymnoascus</taxon>
    </lineage>
</organism>
<gene>
    <name evidence="2" type="primary">MAE1_1</name>
    <name evidence="2" type="ORF">VC83_06524</name>
</gene>
<protein>
    <submittedName>
        <fullName evidence="2">NAD-dependent malic enzyme, mitochondrial</fullName>
    </submittedName>
</protein>
<dbReference type="GO" id="GO:0051287">
    <property type="term" value="F:NAD binding"/>
    <property type="evidence" value="ECO:0007669"/>
    <property type="project" value="InterPro"/>
</dbReference>
<name>A0A177A876_9PEZI</name>
<evidence type="ECO:0000313" key="2">
    <source>
        <dbReference type="EMBL" id="OAF58347.1"/>
    </source>
</evidence>
<reference evidence="2" key="1">
    <citation type="submission" date="2016-03" db="EMBL/GenBank/DDBJ databases">
        <title>Updated assembly of Pseudogymnoascus destructans, the fungus causing white-nose syndrome of bats.</title>
        <authorList>
            <person name="Palmer J.M."/>
            <person name="Drees K.P."/>
            <person name="Foster J.T."/>
            <person name="Lindner D.L."/>
        </authorList>
    </citation>
    <scope>NUCLEOTIDE SEQUENCE [LARGE SCALE GENOMIC DNA]</scope>
    <source>
        <strain evidence="2">20631-21</strain>
    </source>
</reference>
<dbReference type="SUPFAM" id="SSF51735">
    <property type="entry name" value="NAD(P)-binding Rossmann-fold domains"/>
    <property type="match status" value="1"/>
</dbReference>
<dbReference type="Pfam" id="PF03949">
    <property type="entry name" value="Malic_M"/>
    <property type="match status" value="1"/>
</dbReference>